<dbReference type="PANTHER" id="PTHR40072">
    <property type="entry name" value="MOLYBDOPTERIN-GUANINE DINUCLEOTIDE BIOSYNTHESIS ADAPTER PROTEIN-RELATED"/>
    <property type="match status" value="1"/>
</dbReference>
<feature type="domain" description="Molybdopterin-guanine dinucleotide biosynthesis protein B (MobB)" evidence="1">
    <location>
        <begin position="3"/>
        <end position="133"/>
    </location>
</feature>
<name>A0A916S330_9BACI</name>
<reference evidence="2" key="1">
    <citation type="journal article" date="2014" name="Int. J. Syst. Evol. Microbiol.">
        <title>Complete genome sequence of Corynebacterium casei LMG S-19264T (=DSM 44701T), isolated from a smear-ripened cheese.</title>
        <authorList>
            <consortium name="US DOE Joint Genome Institute (JGI-PGF)"/>
            <person name="Walter F."/>
            <person name="Albersmeier A."/>
            <person name="Kalinowski J."/>
            <person name="Ruckert C."/>
        </authorList>
    </citation>
    <scope>NUCLEOTIDE SEQUENCE</scope>
    <source>
        <strain evidence="2">CGMCC 1.12408</strain>
    </source>
</reference>
<dbReference type="GO" id="GO:0006777">
    <property type="term" value="P:Mo-molybdopterin cofactor biosynthetic process"/>
    <property type="evidence" value="ECO:0007669"/>
    <property type="project" value="InterPro"/>
</dbReference>
<dbReference type="InterPro" id="IPR052539">
    <property type="entry name" value="MGD_biosynthesis_adapter"/>
</dbReference>
<dbReference type="PANTHER" id="PTHR40072:SF1">
    <property type="entry name" value="MOLYBDOPTERIN-GUANINE DINUCLEOTIDE BIOSYNTHESIS ADAPTER PROTEIN"/>
    <property type="match status" value="1"/>
</dbReference>
<evidence type="ECO:0000313" key="3">
    <source>
        <dbReference type="Proteomes" id="UP000613512"/>
    </source>
</evidence>
<organism evidence="2 3">
    <name type="scientific">Ornithinibacillus halotolerans</name>
    <dbReference type="NCBI Taxonomy" id="1274357"/>
    <lineage>
        <taxon>Bacteria</taxon>
        <taxon>Bacillati</taxon>
        <taxon>Bacillota</taxon>
        <taxon>Bacilli</taxon>
        <taxon>Bacillales</taxon>
        <taxon>Bacillaceae</taxon>
        <taxon>Ornithinibacillus</taxon>
    </lineage>
</organism>
<keyword evidence="3" id="KW-1185">Reference proteome</keyword>
<reference evidence="2" key="2">
    <citation type="submission" date="2020-09" db="EMBL/GenBank/DDBJ databases">
        <authorList>
            <person name="Sun Q."/>
            <person name="Zhou Y."/>
        </authorList>
    </citation>
    <scope>NUCLEOTIDE SEQUENCE</scope>
    <source>
        <strain evidence="2">CGMCC 1.12408</strain>
    </source>
</reference>
<dbReference type="AlphaFoldDB" id="A0A916S330"/>
<evidence type="ECO:0000259" key="1">
    <source>
        <dbReference type="Pfam" id="PF03205"/>
    </source>
</evidence>
<dbReference type="RefSeq" id="WP_188385045.1">
    <property type="nucleotide sequence ID" value="NZ_BMEY01000013.1"/>
</dbReference>
<protein>
    <submittedName>
        <fullName evidence="2">Molybdopterin-guanine dinucleotide biosynthesis protein MobB</fullName>
    </submittedName>
</protein>
<evidence type="ECO:0000313" key="2">
    <source>
        <dbReference type="EMBL" id="GGA81002.1"/>
    </source>
</evidence>
<comment type="caution">
    <text evidence="2">The sequence shown here is derived from an EMBL/GenBank/DDBJ whole genome shotgun (WGS) entry which is preliminary data.</text>
</comment>
<sequence>MKIVQIVGYKNSGKTTLTQDLINYFSNKGVKVASLKNHGHGGAPVGIENTDSEKHQRAGSLIAGVIGENRLQLSHLEQWNIEDILTIYQTLKVEVLFLEGFKKLEYPKIVLLKDEKDMRLLEDITSIIAVVTNKKLHIERNDIPIFDKSDSIQVCDWLGHMLEVGKI</sequence>
<dbReference type="SUPFAM" id="SSF52540">
    <property type="entry name" value="P-loop containing nucleoside triphosphate hydrolases"/>
    <property type="match status" value="1"/>
</dbReference>
<dbReference type="InterPro" id="IPR004435">
    <property type="entry name" value="MobB_dom"/>
</dbReference>
<proteinExistence type="predicted"/>
<dbReference type="Pfam" id="PF03205">
    <property type="entry name" value="MobB"/>
    <property type="match status" value="1"/>
</dbReference>
<accession>A0A916S330</accession>
<gene>
    <name evidence="2" type="primary">mobB</name>
    <name evidence="2" type="ORF">GCM10008025_25440</name>
</gene>
<dbReference type="Gene3D" id="3.40.50.300">
    <property type="entry name" value="P-loop containing nucleotide triphosphate hydrolases"/>
    <property type="match status" value="1"/>
</dbReference>
<dbReference type="Proteomes" id="UP000613512">
    <property type="component" value="Unassembled WGS sequence"/>
</dbReference>
<dbReference type="InterPro" id="IPR027417">
    <property type="entry name" value="P-loop_NTPase"/>
</dbReference>
<dbReference type="EMBL" id="BMEY01000013">
    <property type="protein sequence ID" value="GGA81002.1"/>
    <property type="molecule type" value="Genomic_DNA"/>
</dbReference>
<dbReference type="GO" id="GO:0005525">
    <property type="term" value="F:GTP binding"/>
    <property type="evidence" value="ECO:0007669"/>
    <property type="project" value="InterPro"/>
</dbReference>
<dbReference type="NCBIfam" id="TIGR00176">
    <property type="entry name" value="mobB"/>
    <property type="match status" value="1"/>
</dbReference>